<accession>A0A6J1LSI5</accession>
<dbReference type="KEGG" id="dhe:111596659"/>
<proteinExistence type="predicted"/>
<protein>
    <submittedName>
        <fullName evidence="4 5">Uncharacterized protein LOC111596659</fullName>
    </submittedName>
</protein>
<dbReference type="OMA" id="HICYADE"/>
<dbReference type="RefSeq" id="XP_023166732.1">
    <property type="nucleotide sequence ID" value="XM_023310964.2"/>
</dbReference>
<feature type="chain" id="PRO_5044638917" evidence="1">
    <location>
        <begin position="50"/>
        <end position="200"/>
    </location>
</feature>
<dbReference type="OrthoDB" id="6610578at2759"/>
<organism evidence="3 5">
    <name type="scientific">Drosophila hydei</name>
    <name type="common">Fruit fly</name>
    <dbReference type="NCBI Taxonomy" id="7224"/>
    <lineage>
        <taxon>Eukaryota</taxon>
        <taxon>Metazoa</taxon>
        <taxon>Ecdysozoa</taxon>
        <taxon>Arthropoda</taxon>
        <taxon>Hexapoda</taxon>
        <taxon>Insecta</taxon>
        <taxon>Pterygota</taxon>
        <taxon>Neoptera</taxon>
        <taxon>Endopterygota</taxon>
        <taxon>Diptera</taxon>
        <taxon>Brachycera</taxon>
        <taxon>Muscomorpha</taxon>
        <taxon>Ephydroidea</taxon>
        <taxon>Drosophilidae</taxon>
        <taxon>Drosophila</taxon>
    </lineage>
</organism>
<dbReference type="Proteomes" id="UP000504633">
    <property type="component" value="Unplaced"/>
</dbReference>
<evidence type="ECO:0000256" key="1">
    <source>
        <dbReference type="SAM" id="SignalP"/>
    </source>
</evidence>
<name>A0A6J1LSI5_DROHY</name>
<evidence type="ECO:0000313" key="4">
    <source>
        <dbReference type="RefSeq" id="XP_023166732.1"/>
    </source>
</evidence>
<reference evidence="4 5" key="1">
    <citation type="submission" date="2025-04" db="UniProtKB">
        <authorList>
            <consortium name="RefSeq"/>
        </authorList>
    </citation>
    <scope>IDENTIFICATION</scope>
    <source>
        <strain evidence="4 5">15085-1641.00</strain>
        <tissue evidence="4 5">Whole body</tissue>
    </source>
</reference>
<dbReference type="RefSeq" id="XP_023166733.1">
    <property type="nucleotide sequence ID" value="XM_023310965.2"/>
</dbReference>
<keyword evidence="3" id="KW-1185">Reference proteome</keyword>
<feature type="domain" description="CCC" evidence="2">
    <location>
        <begin position="69"/>
        <end position="170"/>
    </location>
</feature>
<feature type="signal peptide" evidence="1">
    <location>
        <begin position="1"/>
        <end position="49"/>
    </location>
</feature>
<dbReference type="Pfam" id="PF26644">
    <property type="entry name" value="CCC"/>
    <property type="match status" value="1"/>
</dbReference>
<keyword evidence="1" id="KW-0732">Signal</keyword>
<gene>
    <name evidence="4 5" type="primary">LOC111596659</name>
</gene>
<dbReference type="AlphaFoldDB" id="A0A6J1LSI5"/>
<dbReference type="InterPro" id="IPR058250">
    <property type="entry name" value="CCC"/>
</dbReference>
<evidence type="ECO:0000313" key="5">
    <source>
        <dbReference type="RefSeq" id="XP_023166733.1"/>
    </source>
</evidence>
<sequence length="200" mass="23095">MRKTAEKSSDCIISHKSSDKRSSCHTLANGSKATFLWLCLLLMFGHSSSLEELTDKESVISESYEELKFDHEVSELDAEQALRKLNATRAVTQSSCDSIDCTQVGNYCWTPQFEKDHCWCELQHREEGLPYKAHKCFVDEKIYKPTTGSCYFFEEVKECCCVPAFLKEWRRISSASLSRAHPLLSCLLALLSLHWRRRRR</sequence>
<evidence type="ECO:0000259" key="2">
    <source>
        <dbReference type="Pfam" id="PF26644"/>
    </source>
</evidence>
<dbReference type="GeneID" id="111596659"/>
<evidence type="ECO:0000313" key="3">
    <source>
        <dbReference type="Proteomes" id="UP000504633"/>
    </source>
</evidence>